<protein>
    <submittedName>
        <fullName evidence="1">Uncharacterized protein</fullName>
    </submittedName>
</protein>
<dbReference type="AlphaFoldDB" id="A0A2D4ETM2"/>
<reference evidence="1" key="1">
    <citation type="submission" date="2017-07" db="EMBL/GenBank/DDBJ databases">
        <authorList>
            <person name="Mikheyev A."/>
            <person name="Grau M."/>
        </authorList>
    </citation>
    <scope>NUCLEOTIDE SEQUENCE</scope>
    <source>
        <tissue evidence="1">Venom_gland</tissue>
    </source>
</reference>
<accession>A0A2D4ETM2</accession>
<dbReference type="EMBL" id="IACJ01015502">
    <property type="protein sequence ID" value="LAA38306.1"/>
    <property type="molecule type" value="Transcribed_RNA"/>
</dbReference>
<name>A0A2D4ETM2_MICCO</name>
<sequence>MSYNANSYVFISFHFSHWCHHFYPKRFFSFKKKELISLVTLSKDFCIRNKFTWISFHIKAWRSFNIGSRETLNGDTSSSSLAAKGFRSVRPNLQEKKSPTQVNRELYTVTLPLSMLCFQKQKGLLIPLDECFLDAILT</sequence>
<proteinExistence type="predicted"/>
<organism evidence="1">
    <name type="scientific">Micrurus corallinus</name>
    <name type="common">Brazilian coral snake</name>
    <dbReference type="NCBI Taxonomy" id="54390"/>
    <lineage>
        <taxon>Eukaryota</taxon>
        <taxon>Metazoa</taxon>
        <taxon>Chordata</taxon>
        <taxon>Craniata</taxon>
        <taxon>Vertebrata</taxon>
        <taxon>Euteleostomi</taxon>
        <taxon>Lepidosauria</taxon>
        <taxon>Squamata</taxon>
        <taxon>Bifurcata</taxon>
        <taxon>Unidentata</taxon>
        <taxon>Episquamata</taxon>
        <taxon>Toxicofera</taxon>
        <taxon>Serpentes</taxon>
        <taxon>Colubroidea</taxon>
        <taxon>Elapidae</taxon>
        <taxon>Elapinae</taxon>
        <taxon>Micrurus</taxon>
    </lineage>
</organism>
<evidence type="ECO:0000313" key="1">
    <source>
        <dbReference type="EMBL" id="LAA38306.1"/>
    </source>
</evidence>
<reference evidence="1" key="2">
    <citation type="submission" date="2017-11" db="EMBL/GenBank/DDBJ databases">
        <title>Coralsnake Venomics: Analyses of Venom Gland Transcriptomes and Proteomes of Six Brazilian Taxa.</title>
        <authorList>
            <person name="Aird S.D."/>
            <person name="Jorge da Silva N."/>
            <person name="Qiu L."/>
            <person name="Villar-Briones A."/>
            <person name="Aparecida-Saddi V."/>
            <person name="Campos-Telles M.P."/>
            <person name="Grau M."/>
            <person name="Mikheyev A.S."/>
        </authorList>
    </citation>
    <scope>NUCLEOTIDE SEQUENCE</scope>
    <source>
        <tissue evidence="1">Venom_gland</tissue>
    </source>
</reference>